<evidence type="ECO:0000259" key="1">
    <source>
        <dbReference type="Pfam" id="PF13966"/>
    </source>
</evidence>
<name>A0AAV2GPR6_9ROSI</name>
<gene>
    <name evidence="2" type="ORF">LTRI10_LOCUS52013</name>
</gene>
<dbReference type="Pfam" id="PF13966">
    <property type="entry name" value="zf-RVT"/>
    <property type="match status" value="1"/>
</dbReference>
<evidence type="ECO:0000313" key="3">
    <source>
        <dbReference type="Proteomes" id="UP001497516"/>
    </source>
</evidence>
<accession>A0AAV2GPR6</accession>
<sequence length="224" mass="26199">MWNVNSGLQVRFWTDRWLTDGPPLASAAHDLPHVAQDLTVAELILNGDWNLPFIREFLPEEVVVQLRLHPVPMGNTPDIPFWRYSDLVNFTLKTAYELTREGEDPEQSYPVWKKAWRFQGPQRKKTFLWLALHGRLLTNKDRDRLHLTQSDHCPVCGGGPKSIVHIIRDFPYARGVWSFLLRDEPDSDFFEPDSRRWFLYYLSGRGKVLDASLFGIRYWNCGKT</sequence>
<dbReference type="EMBL" id="OZ034822">
    <property type="protein sequence ID" value="CAL1412740.1"/>
    <property type="molecule type" value="Genomic_DNA"/>
</dbReference>
<protein>
    <recommendedName>
        <fullName evidence="1">Reverse transcriptase zinc-binding domain-containing protein</fullName>
    </recommendedName>
</protein>
<dbReference type="Proteomes" id="UP001497516">
    <property type="component" value="Chromosome 9"/>
</dbReference>
<dbReference type="AlphaFoldDB" id="A0AAV2GPR6"/>
<organism evidence="2 3">
    <name type="scientific">Linum trigynum</name>
    <dbReference type="NCBI Taxonomy" id="586398"/>
    <lineage>
        <taxon>Eukaryota</taxon>
        <taxon>Viridiplantae</taxon>
        <taxon>Streptophyta</taxon>
        <taxon>Embryophyta</taxon>
        <taxon>Tracheophyta</taxon>
        <taxon>Spermatophyta</taxon>
        <taxon>Magnoliopsida</taxon>
        <taxon>eudicotyledons</taxon>
        <taxon>Gunneridae</taxon>
        <taxon>Pentapetalae</taxon>
        <taxon>rosids</taxon>
        <taxon>fabids</taxon>
        <taxon>Malpighiales</taxon>
        <taxon>Linaceae</taxon>
        <taxon>Linum</taxon>
    </lineage>
</organism>
<proteinExistence type="predicted"/>
<feature type="domain" description="Reverse transcriptase zinc-binding" evidence="1">
    <location>
        <begin position="90"/>
        <end position="177"/>
    </location>
</feature>
<reference evidence="2 3" key="1">
    <citation type="submission" date="2024-04" db="EMBL/GenBank/DDBJ databases">
        <authorList>
            <person name="Fracassetti M."/>
        </authorList>
    </citation>
    <scope>NUCLEOTIDE SEQUENCE [LARGE SCALE GENOMIC DNA]</scope>
</reference>
<evidence type="ECO:0000313" key="2">
    <source>
        <dbReference type="EMBL" id="CAL1412740.1"/>
    </source>
</evidence>
<dbReference type="InterPro" id="IPR026960">
    <property type="entry name" value="RVT-Znf"/>
</dbReference>
<keyword evidence="3" id="KW-1185">Reference proteome</keyword>